<dbReference type="PANTHER" id="PTHR21470">
    <property type="entry name" value="RAB6-INTERACTING PROTEIN GORAB"/>
    <property type="match status" value="1"/>
</dbReference>
<dbReference type="RefSeq" id="XP_011088854.2">
    <property type="nucleotide sequence ID" value="XM_011090552.2"/>
</dbReference>
<dbReference type="AlphaFoldDB" id="A0A6I9TY62"/>
<keyword evidence="8" id="KW-1185">Reference proteome</keyword>
<evidence type="ECO:0000256" key="5">
    <source>
        <dbReference type="ARBA" id="ARBA00022490"/>
    </source>
</evidence>
<dbReference type="PANTHER" id="PTHR21470:SF2">
    <property type="entry name" value="RAB6-INTERACTING GOLGIN"/>
    <property type="match status" value="1"/>
</dbReference>
<dbReference type="GeneID" id="105169987"/>
<dbReference type="OrthoDB" id="1921288at2759"/>
<dbReference type="Pfam" id="PF04949">
    <property type="entry name" value="Transcrip_act"/>
    <property type="match status" value="1"/>
</dbReference>
<evidence type="ECO:0000256" key="4">
    <source>
        <dbReference type="ARBA" id="ARBA00014130"/>
    </source>
</evidence>
<keyword evidence="5" id="KW-0963">Cytoplasm</keyword>
<dbReference type="Proteomes" id="UP000504604">
    <property type="component" value="Linkage group LG9"/>
</dbReference>
<dbReference type="GO" id="GO:0005794">
    <property type="term" value="C:Golgi apparatus"/>
    <property type="evidence" value="ECO:0007669"/>
    <property type="project" value="UniProtKB-SubCell"/>
</dbReference>
<accession>A0A6I9TY62</accession>
<comment type="similarity">
    <text evidence="3">Belongs to the GORAB family.</text>
</comment>
<gene>
    <name evidence="9" type="primary">LOC105169987</name>
</gene>
<evidence type="ECO:0000256" key="1">
    <source>
        <dbReference type="ARBA" id="ARBA00004496"/>
    </source>
</evidence>
<organism evidence="8 9">
    <name type="scientific">Sesamum indicum</name>
    <name type="common">Oriental sesame</name>
    <name type="synonym">Sesamum orientale</name>
    <dbReference type="NCBI Taxonomy" id="4182"/>
    <lineage>
        <taxon>Eukaryota</taxon>
        <taxon>Viridiplantae</taxon>
        <taxon>Streptophyta</taxon>
        <taxon>Embryophyta</taxon>
        <taxon>Tracheophyta</taxon>
        <taxon>Spermatophyta</taxon>
        <taxon>Magnoliopsida</taxon>
        <taxon>eudicotyledons</taxon>
        <taxon>Gunneridae</taxon>
        <taxon>Pentapetalae</taxon>
        <taxon>asterids</taxon>
        <taxon>lamiids</taxon>
        <taxon>Lamiales</taxon>
        <taxon>Pedaliaceae</taxon>
        <taxon>Sesamum</taxon>
    </lineage>
</organism>
<name>A0A6I9TY62_SESIN</name>
<dbReference type="KEGG" id="sind:105169987"/>
<evidence type="ECO:0000313" key="9">
    <source>
        <dbReference type="RefSeq" id="XP_011088854.2"/>
    </source>
</evidence>
<reference evidence="9" key="1">
    <citation type="submission" date="2025-08" db="UniProtKB">
        <authorList>
            <consortium name="RefSeq"/>
        </authorList>
    </citation>
    <scope>IDENTIFICATION</scope>
</reference>
<evidence type="ECO:0000256" key="3">
    <source>
        <dbReference type="ARBA" id="ARBA00005599"/>
    </source>
</evidence>
<evidence type="ECO:0000256" key="7">
    <source>
        <dbReference type="ARBA" id="ARBA00023054"/>
    </source>
</evidence>
<comment type="subcellular location">
    <subcellularLocation>
        <location evidence="1">Cytoplasm</location>
    </subcellularLocation>
    <subcellularLocation>
        <location evidence="2">Golgi apparatus</location>
    </subcellularLocation>
</comment>
<evidence type="ECO:0000256" key="2">
    <source>
        <dbReference type="ARBA" id="ARBA00004555"/>
    </source>
</evidence>
<evidence type="ECO:0000256" key="6">
    <source>
        <dbReference type="ARBA" id="ARBA00023034"/>
    </source>
</evidence>
<keyword evidence="7" id="KW-0175">Coiled coil</keyword>
<keyword evidence="6" id="KW-0333">Golgi apparatus</keyword>
<evidence type="ECO:0000313" key="8">
    <source>
        <dbReference type="Proteomes" id="UP000504604"/>
    </source>
</evidence>
<proteinExistence type="inferred from homology"/>
<sequence length="165" mass="19089">MTSKKQGQQQMLLMKNSGTIDNIVSPLLDECTDKEMTNSALTTFRAMEEEIERRKIEVRGKVLAQLGRMEEETKRLAEIRGEIEALADPMRKEVAVIRKRIDLINRDLKPLGQSCRKKEKEYKEAIEAFNEKNKEKGQLIGKLLELVTESEKLRLEKLEELCNNI</sequence>
<dbReference type="InParanoid" id="A0A6I9TY62"/>
<dbReference type="InterPro" id="IPR007033">
    <property type="entry name" value="GORAB"/>
</dbReference>
<protein>
    <recommendedName>
        <fullName evidence="4">RAB6-interacting golgin</fullName>
    </recommendedName>
</protein>